<organism evidence="1 2">
    <name type="scientific">Aphis craccivora</name>
    <name type="common">Cowpea aphid</name>
    <dbReference type="NCBI Taxonomy" id="307492"/>
    <lineage>
        <taxon>Eukaryota</taxon>
        <taxon>Metazoa</taxon>
        <taxon>Ecdysozoa</taxon>
        <taxon>Arthropoda</taxon>
        <taxon>Hexapoda</taxon>
        <taxon>Insecta</taxon>
        <taxon>Pterygota</taxon>
        <taxon>Neoptera</taxon>
        <taxon>Paraneoptera</taxon>
        <taxon>Hemiptera</taxon>
        <taxon>Sternorrhyncha</taxon>
        <taxon>Aphidomorpha</taxon>
        <taxon>Aphidoidea</taxon>
        <taxon>Aphididae</taxon>
        <taxon>Aphidini</taxon>
        <taxon>Aphis</taxon>
        <taxon>Aphis</taxon>
    </lineage>
</organism>
<reference evidence="1 2" key="1">
    <citation type="submission" date="2019-08" db="EMBL/GenBank/DDBJ databases">
        <title>Whole genome of Aphis craccivora.</title>
        <authorList>
            <person name="Voronova N.V."/>
            <person name="Shulinski R.S."/>
            <person name="Bandarenka Y.V."/>
            <person name="Zhorov D.G."/>
            <person name="Warner D."/>
        </authorList>
    </citation>
    <scope>NUCLEOTIDE SEQUENCE [LARGE SCALE GENOMIC DNA]</scope>
    <source>
        <strain evidence="1">180601</strain>
        <tissue evidence="1">Whole Body</tissue>
    </source>
</reference>
<dbReference type="Proteomes" id="UP000478052">
    <property type="component" value="Unassembled WGS sequence"/>
</dbReference>
<accession>A0A6G0ZN93</accession>
<dbReference type="EMBL" id="VUJU01000150">
    <property type="protein sequence ID" value="KAF0772667.1"/>
    <property type="molecule type" value="Genomic_DNA"/>
</dbReference>
<proteinExistence type="predicted"/>
<gene>
    <name evidence="1" type="ORF">FWK35_00003877</name>
</gene>
<evidence type="ECO:0000313" key="1">
    <source>
        <dbReference type="EMBL" id="KAF0772667.1"/>
    </source>
</evidence>
<keyword evidence="2" id="KW-1185">Reference proteome</keyword>
<dbReference type="AlphaFoldDB" id="A0A6G0ZN93"/>
<comment type="caution">
    <text evidence="1">The sequence shown here is derived from an EMBL/GenBank/DDBJ whole genome shotgun (WGS) entry which is preliminary data.</text>
</comment>
<name>A0A6G0ZN93_APHCR</name>
<evidence type="ECO:0000313" key="2">
    <source>
        <dbReference type="Proteomes" id="UP000478052"/>
    </source>
</evidence>
<sequence length="65" mass="7424">MTYIHTYTCGYHVFLMVHDRRQARLSDVIIIITRTCPGTVAASVQTKASECRRLRYMCAVATDLD</sequence>
<protein>
    <submittedName>
        <fullName evidence="1">Uncharacterized protein</fullName>
    </submittedName>
</protein>